<dbReference type="EMBL" id="SAXX01000012">
    <property type="protein sequence ID" value="TXJ33456.1"/>
    <property type="molecule type" value="Genomic_DNA"/>
</dbReference>
<accession>A0A5C8E720</accession>
<protein>
    <submittedName>
        <fullName evidence="1">Uncharacterized protein</fullName>
    </submittedName>
</protein>
<sequence length="196" mass="23783">MAKIPKPTQKELEKWLDNWEKMENYRNQENALNKLFHETYPKNNDINEILIKVATLNDFYSTHILNIFKVAEHIKNIKNLDDRLQKGDEKLVKEIAKVGLKKKTGKKIIFYSFATKFCSHHNDKDFAIYDRYVEKILMHFKKLDDFSKNFTKKEDLKEYSNFKSILFDFRVYYKLEDCNLKKLDRYLWQLGRKYFA</sequence>
<proteinExistence type="predicted"/>
<dbReference type="AlphaFoldDB" id="A0A5C8E720"/>
<evidence type="ECO:0000313" key="2">
    <source>
        <dbReference type="Proteomes" id="UP000324707"/>
    </source>
</evidence>
<name>A0A5C8E720_9SPIR</name>
<gene>
    <name evidence="1" type="ORF">EPJ69_04825</name>
</gene>
<comment type="caution">
    <text evidence="1">The sequence shown here is derived from an EMBL/GenBank/DDBJ whole genome shotgun (WGS) entry which is preliminary data.</text>
</comment>
<dbReference type="RefSeq" id="WP_147736414.1">
    <property type="nucleotide sequence ID" value="NZ_SAXX01000012.1"/>
</dbReference>
<organism evidence="1 2">
    <name type="scientific">Brachyspira aalborgi</name>
    <dbReference type="NCBI Taxonomy" id="29522"/>
    <lineage>
        <taxon>Bacteria</taxon>
        <taxon>Pseudomonadati</taxon>
        <taxon>Spirochaetota</taxon>
        <taxon>Spirochaetia</taxon>
        <taxon>Brachyspirales</taxon>
        <taxon>Brachyspiraceae</taxon>
        <taxon>Brachyspira</taxon>
    </lineage>
</organism>
<reference evidence="1 2" key="1">
    <citation type="journal article" date="1992" name="Lakartidningen">
        <title>[Penicillin V and not amoxicillin is the first choice preparation in acute otitis].</title>
        <authorList>
            <person name="Kamme C."/>
            <person name="Lundgren K."/>
            <person name="Prellner K."/>
        </authorList>
    </citation>
    <scope>NUCLEOTIDE SEQUENCE [LARGE SCALE GENOMIC DNA]</scope>
    <source>
        <strain evidence="1 2">PC5538III-lc</strain>
    </source>
</reference>
<evidence type="ECO:0000313" key="1">
    <source>
        <dbReference type="EMBL" id="TXJ33456.1"/>
    </source>
</evidence>
<dbReference type="Proteomes" id="UP000324707">
    <property type="component" value="Unassembled WGS sequence"/>
</dbReference>